<dbReference type="Proteomes" id="UP001567571">
    <property type="component" value="Unassembled WGS sequence"/>
</dbReference>
<protein>
    <submittedName>
        <fullName evidence="1">Uncharacterized protein</fullName>
    </submittedName>
</protein>
<dbReference type="EMBL" id="JBEDNW010000001">
    <property type="protein sequence ID" value="MEZ3165877.1"/>
    <property type="molecule type" value="Genomic_DNA"/>
</dbReference>
<accession>A0AAV3SNP2</accession>
<evidence type="ECO:0000313" key="4">
    <source>
        <dbReference type="Proteomes" id="UP001567571"/>
    </source>
</evidence>
<dbReference type="RefSeq" id="WP_343776199.1">
    <property type="nucleotide sequence ID" value="NZ_BAAADQ010000001.1"/>
</dbReference>
<evidence type="ECO:0000313" key="3">
    <source>
        <dbReference type="Proteomes" id="UP001501425"/>
    </source>
</evidence>
<organism evidence="1 3">
    <name type="scientific">Halorubrum ejinorense</name>
    <dbReference type="NCBI Taxonomy" id="425309"/>
    <lineage>
        <taxon>Archaea</taxon>
        <taxon>Methanobacteriati</taxon>
        <taxon>Methanobacteriota</taxon>
        <taxon>Stenosarchaea group</taxon>
        <taxon>Halobacteria</taxon>
        <taxon>Halobacteriales</taxon>
        <taxon>Haloferacaceae</taxon>
        <taxon>Halorubrum</taxon>
    </lineage>
</organism>
<reference evidence="1" key="1">
    <citation type="journal article" date="2014" name="Int. J. Syst. Evol. Microbiol.">
        <title>Complete genome sequence of Corynebacterium casei LMG S-19264T (=DSM 44701T), isolated from a smear-ripened cheese.</title>
        <authorList>
            <consortium name="US DOE Joint Genome Institute (JGI-PGF)"/>
            <person name="Walter F."/>
            <person name="Albersmeier A."/>
            <person name="Kalinowski J."/>
            <person name="Ruckert C."/>
        </authorList>
    </citation>
    <scope>NUCLEOTIDE SEQUENCE</scope>
    <source>
        <strain evidence="1">JCM 14265</strain>
    </source>
</reference>
<dbReference type="EMBL" id="BAAADQ010000001">
    <property type="protein sequence ID" value="GAA0532545.1"/>
    <property type="molecule type" value="Genomic_DNA"/>
</dbReference>
<gene>
    <name evidence="2" type="ORF">ABNG02_00885</name>
    <name evidence="1" type="ORF">GCM10008994_04090</name>
</gene>
<proteinExistence type="predicted"/>
<evidence type="ECO:0000313" key="1">
    <source>
        <dbReference type="EMBL" id="GAA0532545.1"/>
    </source>
</evidence>
<dbReference type="AlphaFoldDB" id="A0AAV3SNP2"/>
<name>A0AAV3SNP2_9EURY</name>
<comment type="caution">
    <text evidence="1">The sequence shown here is derived from an EMBL/GenBank/DDBJ whole genome shotgun (WGS) entry which is preliminary data.</text>
</comment>
<sequence>MTDEFAQYVDGGIHASTAGNMFRMWGTFGAYGKSEVYPIGISFHWPDSWDNLTPGESEEPRIGKLESLAKIAERANIPLIWFGEHKISWRSGQGTVEIGKIKHSGDGTFTKDLQTVKISELEPTIQDLFDTDSDVDGGAYKPKNKKTNSFQEYTREYLPSSYVIQDFDIFVEKEPGDPAALIEIKRSGISPNSWTPYSNDWPNYYLQLSLAEEADIEPILLHHEKKLVEDQQVGYYHNLERPSSPDTNSDDSFLNWDKKIIPAHEARRKLQDCDFDPN</sequence>
<reference evidence="1" key="2">
    <citation type="submission" date="2023-12" db="EMBL/GenBank/DDBJ databases">
        <authorList>
            <person name="Sun Q."/>
            <person name="Inoue M."/>
        </authorList>
    </citation>
    <scope>NUCLEOTIDE SEQUENCE</scope>
    <source>
        <strain evidence="1">JCM 14265</strain>
    </source>
</reference>
<keyword evidence="4" id="KW-1185">Reference proteome</keyword>
<dbReference type="Proteomes" id="UP001501425">
    <property type="component" value="Unassembled WGS sequence"/>
</dbReference>
<evidence type="ECO:0000313" key="2">
    <source>
        <dbReference type="EMBL" id="MEZ3165877.1"/>
    </source>
</evidence>
<reference evidence="2 4" key="3">
    <citation type="submission" date="2024-06" db="EMBL/GenBank/DDBJ databases">
        <title>Halorubrum miltondacostae sp. nov., a potential PHA producer isolated from an inland solar saltern in Rio Maior, Portugal.</title>
        <authorList>
            <person name="Albuquerque L."/>
            <person name="Viver T."/>
            <person name="Barroso C."/>
            <person name="Claudino R."/>
            <person name="Galvan M."/>
            <person name="Simoes G."/>
            <person name="Lobo Da Cunha A."/>
            <person name="Egas C."/>
        </authorList>
    </citation>
    <scope>NUCLEOTIDE SEQUENCE [LARGE SCALE GENOMIC DNA]</scope>
    <source>
        <strain evidence="2 4">DSM 18646</strain>
    </source>
</reference>